<feature type="region of interest" description="Disordered" evidence="1">
    <location>
        <begin position="340"/>
        <end position="380"/>
    </location>
</feature>
<feature type="region of interest" description="Disordered" evidence="1">
    <location>
        <begin position="91"/>
        <end position="122"/>
    </location>
</feature>
<evidence type="ECO:0000313" key="3">
    <source>
        <dbReference type="WBParaSite" id="maker-unitig_41953-snap-gene-0.2-mRNA-1"/>
    </source>
</evidence>
<sequence>PTPRAQRTHSTKALTGRPPRNWRLPLDVSSQASRTCPAGIRLARREGRRAQQLGASDRSLAGSAAAPSRPPYGWAVSHSFAYGATTASTHLGETDSRGVKIQSHTPRHPTCSRTKTGSSCRLSPSRCSSDTLSCSTASAGRSRHISSAEQCLIVLAASNMSSGLADAASSLRHKSKVSGLPRSGRTGRSQHHFPFILQLASSTSDPFAWKLHGHQHRCRRTAHRFWNNFGQGQNSPSATVSSSSSSLVTQRTSRWVSAVCCEALKTSRRLRLPEGTLVAAVGRHRKVPGLTNDSDSGAAMQYSLAAGSSRAASGSGRRLSFAAASRRVFVCLRLVAARRRTPPPRSSDSSTKVFARTDRQVRQRSGGILRQPKGQRRRGIPVTCGMSCSPRQKVMKARPCRRRRRNIIVAPRCRVEALLAPLAVMHCSSRRPGAVSMFVRQPERQAAWPSAAALRWALNDLRAVIAIGVLAAVSELDTGKMAYKDKLIVRFFPAGGGACG</sequence>
<feature type="region of interest" description="Disordered" evidence="1">
    <location>
        <begin position="49"/>
        <end position="68"/>
    </location>
</feature>
<feature type="compositionally biased region" description="Basic residues" evidence="1">
    <location>
        <begin position="1"/>
        <end position="10"/>
    </location>
</feature>
<feature type="region of interest" description="Disordered" evidence="1">
    <location>
        <begin position="1"/>
        <end position="22"/>
    </location>
</feature>
<evidence type="ECO:0000256" key="1">
    <source>
        <dbReference type="SAM" id="MobiDB-lite"/>
    </source>
</evidence>
<evidence type="ECO:0000313" key="2">
    <source>
        <dbReference type="Proteomes" id="UP000095280"/>
    </source>
</evidence>
<dbReference type="AlphaFoldDB" id="A0A1I8FNZ6"/>
<dbReference type="Proteomes" id="UP000095280">
    <property type="component" value="Unplaced"/>
</dbReference>
<keyword evidence="2" id="KW-1185">Reference proteome</keyword>
<accession>A0A1I8FNZ6</accession>
<organism evidence="2 3">
    <name type="scientific">Macrostomum lignano</name>
    <dbReference type="NCBI Taxonomy" id="282301"/>
    <lineage>
        <taxon>Eukaryota</taxon>
        <taxon>Metazoa</taxon>
        <taxon>Spiralia</taxon>
        <taxon>Lophotrochozoa</taxon>
        <taxon>Platyhelminthes</taxon>
        <taxon>Rhabditophora</taxon>
        <taxon>Macrostomorpha</taxon>
        <taxon>Macrostomida</taxon>
        <taxon>Macrostomidae</taxon>
        <taxon>Macrostomum</taxon>
    </lineage>
</organism>
<name>A0A1I8FNZ6_9PLAT</name>
<protein>
    <submittedName>
        <fullName evidence="3">Glutaredoxin domain-containing protein</fullName>
    </submittedName>
</protein>
<reference evidence="3" key="1">
    <citation type="submission" date="2016-11" db="UniProtKB">
        <authorList>
            <consortium name="WormBaseParasite"/>
        </authorList>
    </citation>
    <scope>IDENTIFICATION</scope>
</reference>
<dbReference type="WBParaSite" id="maker-unitig_41953-snap-gene-0.2-mRNA-1">
    <property type="protein sequence ID" value="maker-unitig_41953-snap-gene-0.2-mRNA-1"/>
    <property type="gene ID" value="maker-unitig_41953-snap-gene-0.2"/>
</dbReference>
<proteinExistence type="predicted"/>